<reference evidence="2 3" key="1">
    <citation type="submission" date="2021-02" db="EMBL/GenBank/DDBJ databases">
        <title>Porcisia hertigi Genome sequencing and assembly.</title>
        <authorList>
            <person name="Almutairi H."/>
            <person name="Gatherer D."/>
        </authorList>
    </citation>
    <scope>NUCLEOTIDE SEQUENCE [LARGE SCALE GENOMIC DNA]</scope>
    <source>
        <strain evidence="2 3">C119</strain>
    </source>
</reference>
<dbReference type="Proteomes" id="UP000674318">
    <property type="component" value="Unassembled WGS sequence"/>
</dbReference>
<dbReference type="RefSeq" id="XP_067756090.1">
    <property type="nucleotide sequence ID" value="XM_067899300.1"/>
</dbReference>
<dbReference type="Pfam" id="PF02373">
    <property type="entry name" value="JmjC"/>
    <property type="match status" value="1"/>
</dbReference>
<dbReference type="KEGG" id="phet:94289377"/>
<organism evidence="2 3">
    <name type="scientific">Porcisia hertigi</name>
    <dbReference type="NCBI Taxonomy" id="2761500"/>
    <lineage>
        <taxon>Eukaryota</taxon>
        <taxon>Discoba</taxon>
        <taxon>Euglenozoa</taxon>
        <taxon>Kinetoplastea</taxon>
        <taxon>Metakinetoplastina</taxon>
        <taxon>Trypanosomatida</taxon>
        <taxon>Trypanosomatidae</taxon>
        <taxon>Leishmaniinae</taxon>
        <taxon>Porcisia</taxon>
    </lineage>
</organism>
<dbReference type="PANTHER" id="PTHR12480">
    <property type="entry name" value="ARGININE DEMETHYLASE AND LYSYL-HYDROXYLASE JMJD"/>
    <property type="match status" value="1"/>
</dbReference>
<dbReference type="SMART" id="SM00558">
    <property type="entry name" value="JmjC"/>
    <property type="match status" value="1"/>
</dbReference>
<proteinExistence type="predicted"/>
<dbReference type="GeneID" id="94289377"/>
<dbReference type="InterPro" id="IPR050910">
    <property type="entry name" value="JMJD6_ArgDemeth/LysHydrox"/>
</dbReference>
<dbReference type="InterPro" id="IPR003347">
    <property type="entry name" value="JmjC_dom"/>
</dbReference>
<dbReference type="GO" id="GO:0016706">
    <property type="term" value="F:2-oxoglutarate-dependent dioxygenase activity"/>
    <property type="evidence" value="ECO:0007669"/>
    <property type="project" value="TreeGrafter"/>
</dbReference>
<name>A0A836IAD1_9TRYP</name>
<dbReference type="SUPFAM" id="SSF51197">
    <property type="entry name" value="Clavaminate synthase-like"/>
    <property type="match status" value="1"/>
</dbReference>
<evidence type="ECO:0000313" key="3">
    <source>
        <dbReference type="Proteomes" id="UP000674318"/>
    </source>
</evidence>
<accession>A0A836IAD1</accession>
<dbReference type="GO" id="GO:0005634">
    <property type="term" value="C:nucleus"/>
    <property type="evidence" value="ECO:0007669"/>
    <property type="project" value="TreeGrafter"/>
</dbReference>
<dbReference type="PROSITE" id="PS51184">
    <property type="entry name" value="JMJC"/>
    <property type="match status" value="1"/>
</dbReference>
<dbReference type="EMBL" id="JAFJZO010000027">
    <property type="protein sequence ID" value="KAG5501467.1"/>
    <property type="molecule type" value="Genomic_DNA"/>
</dbReference>
<dbReference type="GO" id="GO:0005737">
    <property type="term" value="C:cytoplasm"/>
    <property type="evidence" value="ECO:0007669"/>
    <property type="project" value="TreeGrafter"/>
</dbReference>
<feature type="domain" description="JmjC" evidence="1">
    <location>
        <begin position="168"/>
        <end position="384"/>
    </location>
</feature>
<gene>
    <name evidence="2" type="ORF">JKF63_03296</name>
</gene>
<sequence>MLELDGATLTYEVFRDSCLRPNRPAIIRNASRDALGVTCFDLAALKRRLSPRELCRSLGSQVLVPVYPVPSTARVATSVSKAAAVGEEVDDERSCCEEMPLRVVLHSWAKLSTAPCSSSDSSFSSAPHVYYLKDWHLQAALESAAATATTTSSFPSLPTLSGYAKCRSSGIHGDGLYRVPSFLGPDWMDPFCCRHRPPQNDACSTTLPVDDHVGTSPPMGFGNGEGDYRFCYIGPVGSWTPLHCDVFGTYSWSLNVCGDKQWFFPTMAGNKYLHSSLVPLFPTPPDIRVLTGIELDSVVQHPGDLVFVPAFFYHQVHNITGEVFHFFAGEGLAVEDHCGEDAAVPLPPTVAGAQLSVELTVALNHNWCNAFNIERMTMAFLADAQRLASHLSVDDLAVICDTDDPAVWRQFADRMLHNGTNWSFASMVCFLGYCLARIDSAADVALGSGDERSATADQLRRLRGRVAEEYARLFDKKP</sequence>
<dbReference type="GO" id="GO:0045905">
    <property type="term" value="P:positive regulation of translational termination"/>
    <property type="evidence" value="ECO:0007669"/>
    <property type="project" value="TreeGrafter"/>
</dbReference>
<keyword evidence="3" id="KW-1185">Reference proteome</keyword>
<dbReference type="AlphaFoldDB" id="A0A836IAD1"/>
<dbReference type="PANTHER" id="PTHR12480:SF6">
    <property type="entry name" value="2-OXOGLUTARATE AND IRON-DEPENDENT OXYGENASE JMJD4"/>
    <property type="match status" value="1"/>
</dbReference>
<evidence type="ECO:0000313" key="2">
    <source>
        <dbReference type="EMBL" id="KAG5501467.1"/>
    </source>
</evidence>
<protein>
    <recommendedName>
        <fullName evidence="1">JmjC domain-containing protein</fullName>
    </recommendedName>
</protein>
<dbReference type="Gene3D" id="2.60.120.650">
    <property type="entry name" value="Cupin"/>
    <property type="match status" value="1"/>
</dbReference>
<comment type="caution">
    <text evidence="2">The sequence shown here is derived from an EMBL/GenBank/DDBJ whole genome shotgun (WGS) entry which is preliminary data.</text>
</comment>
<evidence type="ECO:0000259" key="1">
    <source>
        <dbReference type="PROSITE" id="PS51184"/>
    </source>
</evidence>
<dbReference type="GO" id="GO:0043565">
    <property type="term" value="F:sequence-specific DNA binding"/>
    <property type="evidence" value="ECO:0007669"/>
    <property type="project" value="TreeGrafter"/>
</dbReference>
<dbReference type="OrthoDB" id="203487at2759"/>